<comment type="caution">
    <text evidence="3">The sequence shown here is derived from an EMBL/GenBank/DDBJ whole genome shotgun (WGS) entry which is preliminary data.</text>
</comment>
<dbReference type="Proteomes" id="UP000262477">
    <property type="component" value="Unassembled WGS sequence"/>
</dbReference>
<protein>
    <recommendedName>
        <fullName evidence="5">Serine/arginine repetitive matrix protein 2</fullName>
    </recommendedName>
</protein>
<feature type="compositionally biased region" description="Polar residues" evidence="1">
    <location>
        <begin position="172"/>
        <end position="181"/>
    </location>
</feature>
<dbReference type="EMBL" id="QUAC01000481">
    <property type="protein sequence ID" value="REK84568.1"/>
    <property type="molecule type" value="Genomic_DNA"/>
</dbReference>
<dbReference type="RefSeq" id="WP_128512452.1">
    <property type="nucleotide sequence ID" value="NZ_QUAC01000481.1"/>
</dbReference>
<sequence length="332" mass="33973">MTGGSSGRWNDETQSWEDGTPPPAPYTGPMPPRPAFAPATGAPTGTEPGTPTGTPTGIPTGIPTGVPPGTAGPGPYPDQYPGPHPSPYPAPDPLLTPAPGPGPVPGTRRRTALVAGAAVAVIAAACGGGYLLWGHHGDASAAARPPSGTRASAAATTDATPPTGGTGDSTHATDGTATAPSATELPDGYRLVHDVKGFTIAVPSDWQRSERETGVFYTAPDDRGLVQIFEISEPDTTPRQALEKASQGLSGNPGYQKISLEPLSGPAPGKDATQLVYAYDSDRVGERVKVVDCAFTVDDGRQFAVLVLGTEADWPKQERTQQIALRAFAPTG</sequence>
<accession>A0A371PPX8</accession>
<feature type="compositionally biased region" description="Pro residues" evidence="1">
    <location>
        <begin position="74"/>
        <end position="104"/>
    </location>
</feature>
<dbReference type="AlphaFoldDB" id="A0A371PPX8"/>
<gene>
    <name evidence="3" type="ORF">DY245_42520</name>
</gene>
<feature type="region of interest" description="Disordered" evidence="1">
    <location>
        <begin position="139"/>
        <end position="185"/>
    </location>
</feature>
<feature type="compositionally biased region" description="Low complexity" evidence="1">
    <location>
        <begin position="139"/>
        <end position="163"/>
    </location>
</feature>
<evidence type="ECO:0000256" key="1">
    <source>
        <dbReference type="SAM" id="MobiDB-lite"/>
    </source>
</evidence>
<feature type="region of interest" description="Disordered" evidence="1">
    <location>
        <begin position="1"/>
        <end position="107"/>
    </location>
</feature>
<keyword evidence="4" id="KW-1185">Reference proteome</keyword>
<organism evidence="3 4">
    <name type="scientific">Streptomyces inhibens</name>
    <dbReference type="NCBI Taxonomy" id="2293571"/>
    <lineage>
        <taxon>Bacteria</taxon>
        <taxon>Bacillati</taxon>
        <taxon>Actinomycetota</taxon>
        <taxon>Actinomycetes</taxon>
        <taxon>Kitasatosporales</taxon>
        <taxon>Streptomycetaceae</taxon>
        <taxon>Streptomyces</taxon>
    </lineage>
</organism>
<dbReference type="Gene3D" id="3.40.1000.10">
    <property type="entry name" value="Mog1/PsbP, alpha/beta/alpha sandwich"/>
    <property type="match status" value="1"/>
</dbReference>
<keyword evidence="2" id="KW-0812">Transmembrane</keyword>
<keyword evidence="2" id="KW-0472">Membrane</keyword>
<feature type="compositionally biased region" description="Low complexity" evidence="1">
    <location>
        <begin position="36"/>
        <end position="69"/>
    </location>
</feature>
<evidence type="ECO:0000313" key="3">
    <source>
        <dbReference type="EMBL" id="REK84568.1"/>
    </source>
</evidence>
<feature type="transmembrane region" description="Helical" evidence="2">
    <location>
        <begin position="112"/>
        <end position="133"/>
    </location>
</feature>
<evidence type="ECO:0008006" key="5">
    <source>
        <dbReference type="Google" id="ProtNLM"/>
    </source>
</evidence>
<feature type="compositionally biased region" description="Pro residues" evidence="1">
    <location>
        <begin position="20"/>
        <end position="35"/>
    </location>
</feature>
<evidence type="ECO:0000256" key="2">
    <source>
        <dbReference type="SAM" id="Phobius"/>
    </source>
</evidence>
<proteinExistence type="predicted"/>
<keyword evidence="2" id="KW-1133">Transmembrane helix</keyword>
<dbReference type="OrthoDB" id="4335221at2"/>
<evidence type="ECO:0000313" key="4">
    <source>
        <dbReference type="Proteomes" id="UP000262477"/>
    </source>
</evidence>
<reference evidence="3 4" key="1">
    <citation type="submission" date="2018-08" db="EMBL/GenBank/DDBJ databases">
        <title>Streptomyces NEAU-D10 sp. nov., a novel Actinomycete isolated from soil.</title>
        <authorList>
            <person name="Jin L."/>
        </authorList>
    </citation>
    <scope>NUCLEOTIDE SEQUENCE [LARGE SCALE GENOMIC DNA]</scope>
    <source>
        <strain evidence="3 4">NEAU-D10</strain>
    </source>
</reference>
<name>A0A371PPX8_STRIH</name>